<reference evidence="9" key="1">
    <citation type="journal article" date="2019" name="Int. J. Syst. Evol. Microbiol.">
        <title>The Global Catalogue of Microorganisms (GCM) 10K type strain sequencing project: providing services to taxonomists for standard genome sequencing and annotation.</title>
        <authorList>
            <consortium name="The Broad Institute Genomics Platform"/>
            <consortium name="The Broad Institute Genome Sequencing Center for Infectious Disease"/>
            <person name="Wu L."/>
            <person name="Ma J."/>
        </authorList>
    </citation>
    <scope>NUCLEOTIDE SEQUENCE [LARGE SCALE GENOMIC DNA]</scope>
    <source>
        <strain evidence="9">KCTC 32239</strain>
    </source>
</reference>
<dbReference type="Pfam" id="PF00232">
    <property type="entry name" value="Glyco_hydro_1"/>
    <property type="match status" value="1"/>
</dbReference>
<keyword evidence="9" id="KW-1185">Reference proteome</keyword>
<dbReference type="SUPFAM" id="SSF51735">
    <property type="entry name" value="NAD(P)-binding Rossmann-fold domains"/>
    <property type="match status" value="1"/>
</dbReference>
<sequence length="741" mass="83729">MKNIIKGLTQNSSIPIWGGIECTVHRLGDAYGDQLLRNGHNDRASDLKIIAELGIKTLRYPVVWERIAPQGLAKADWSWTDERLAQLKELGINPIAGLLHHGSGPSFTNLIDPDFPAKFVEFAVAVAERYPWLEIFTPINEPLTTARFSCLYGVWYPHLRDDHAFSLAVLNQCKANILAMREIKKIIPSAKFLQTEDLGKCHGTKKLQYQCDFENERRWVSLDLLTGTLNNQSVMWKYFRKRGKVSEDDLEYFTTHYYAPDIIGINHYITSERFLDENRKKYPEWSHAQNGKDTYSDIDIVRADIHKREGHYKILKSVAERYHLPIALTEVHLGSSRDAQLRWFMEAYSAATRLKDEGVDIRAVTSWSLFGAYDWNSLLTQNNNFYESGAFDIRSGEPRPTAVAHLIKRLCENKVPDHPVLQADGWWKNPEHVHFAFGSSKHARGLPTIEHMFPENLLAANVKPILIIGATGTLGRAFAHICSMRNISYVLLSRNDMDIMNKERVEFFLQKHEPWAVVNAAGFVRVDDAETSPELCFRENAYGPVVLAQACLKYGVNFLTFSTDLVFNGQNTKPYRESDSVSPLNVYGASKAYAEAHVLAANPSALIVRTSAFFGPWDEHNFIAQLIKSVTNGKSFMAASDQTITPTYVPDLVNNCLDLIIDEAKGIWHIANSSATTWSEFAFSALDVAGVDKKLIKPVVSTVFNPKAKRPANSALESEKGIFLPKLEDAIERFFREVKSI</sequence>
<evidence type="ECO:0000256" key="3">
    <source>
        <dbReference type="ARBA" id="ARBA00012929"/>
    </source>
</evidence>
<keyword evidence="6" id="KW-0521">NADP</keyword>
<dbReference type="Gene3D" id="3.90.25.10">
    <property type="entry name" value="UDP-galactose 4-epimerase, domain 1"/>
    <property type="match status" value="1"/>
</dbReference>
<feature type="domain" description="RmlD-like substrate binding" evidence="7">
    <location>
        <begin position="465"/>
        <end position="720"/>
    </location>
</feature>
<dbReference type="CDD" id="cd05254">
    <property type="entry name" value="dTDP_HR_like_SDR_e"/>
    <property type="match status" value="1"/>
</dbReference>
<comment type="cofactor">
    <cofactor evidence="6">
        <name>Mg(2+)</name>
        <dbReference type="ChEBI" id="CHEBI:18420"/>
    </cofactor>
    <text evidence="6">Binds 1 Mg(2+) ion per monomer.</text>
</comment>
<dbReference type="EMBL" id="BMYZ01000001">
    <property type="protein sequence ID" value="GGY61203.1"/>
    <property type="molecule type" value="Genomic_DNA"/>
</dbReference>
<dbReference type="PANTHER" id="PTHR10491">
    <property type="entry name" value="DTDP-4-DEHYDRORHAMNOSE REDUCTASE"/>
    <property type="match status" value="1"/>
</dbReference>
<dbReference type="Pfam" id="PF04321">
    <property type="entry name" value="RmlD_sub_bind"/>
    <property type="match status" value="1"/>
</dbReference>
<dbReference type="RefSeq" id="WP_189414979.1">
    <property type="nucleotide sequence ID" value="NZ_BMYZ01000001.1"/>
</dbReference>
<dbReference type="InterPro" id="IPR029903">
    <property type="entry name" value="RmlD-like-bd"/>
</dbReference>
<dbReference type="Proteomes" id="UP000619761">
    <property type="component" value="Unassembled WGS sequence"/>
</dbReference>
<name>A0ABQ3AP06_9GAMM</name>
<evidence type="ECO:0000313" key="9">
    <source>
        <dbReference type="Proteomes" id="UP000619761"/>
    </source>
</evidence>
<evidence type="ECO:0000256" key="6">
    <source>
        <dbReference type="RuleBase" id="RU364082"/>
    </source>
</evidence>
<evidence type="ECO:0000313" key="8">
    <source>
        <dbReference type="EMBL" id="GGY61203.1"/>
    </source>
</evidence>
<evidence type="ECO:0000256" key="2">
    <source>
        <dbReference type="ARBA" id="ARBA00010944"/>
    </source>
</evidence>
<dbReference type="InterPro" id="IPR036291">
    <property type="entry name" value="NAD(P)-bd_dom_sf"/>
</dbReference>
<dbReference type="InterPro" id="IPR017853">
    <property type="entry name" value="GH"/>
</dbReference>
<organism evidence="8 9">
    <name type="scientific">Cellvibrio zantedeschiae</name>
    <dbReference type="NCBI Taxonomy" id="1237077"/>
    <lineage>
        <taxon>Bacteria</taxon>
        <taxon>Pseudomonadati</taxon>
        <taxon>Pseudomonadota</taxon>
        <taxon>Gammaproteobacteria</taxon>
        <taxon>Cellvibrionales</taxon>
        <taxon>Cellvibrionaceae</taxon>
        <taxon>Cellvibrio</taxon>
    </lineage>
</organism>
<proteinExistence type="inferred from homology"/>
<comment type="catalytic activity">
    <reaction evidence="5 6">
        <text>dTDP-beta-L-rhamnose + NADP(+) = dTDP-4-dehydro-beta-L-rhamnose + NADPH + H(+)</text>
        <dbReference type="Rhea" id="RHEA:21796"/>
        <dbReference type="ChEBI" id="CHEBI:15378"/>
        <dbReference type="ChEBI" id="CHEBI:57510"/>
        <dbReference type="ChEBI" id="CHEBI:57783"/>
        <dbReference type="ChEBI" id="CHEBI:58349"/>
        <dbReference type="ChEBI" id="CHEBI:62830"/>
        <dbReference type="EC" id="1.1.1.133"/>
    </reaction>
</comment>
<evidence type="ECO:0000256" key="1">
    <source>
        <dbReference type="ARBA" id="ARBA00004781"/>
    </source>
</evidence>
<comment type="similarity">
    <text evidence="2 6">Belongs to the dTDP-4-dehydrorhamnose reductase family.</text>
</comment>
<comment type="pathway">
    <text evidence="1 6">Carbohydrate biosynthesis; dTDP-L-rhamnose biosynthesis.</text>
</comment>
<keyword evidence="6" id="KW-0560">Oxidoreductase</keyword>
<dbReference type="Gene3D" id="3.40.50.720">
    <property type="entry name" value="NAD(P)-binding Rossmann-like Domain"/>
    <property type="match status" value="1"/>
</dbReference>
<dbReference type="InterPro" id="IPR001360">
    <property type="entry name" value="Glyco_hydro_1"/>
</dbReference>
<evidence type="ECO:0000259" key="7">
    <source>
        <dbReference type="Pfam" id="PF04321"/>
    </source>
</evidence>
<comment type="caution">
    <text evidence="8">The sequence shown here is derived from an EMBL/GenBank/DDBJ whole genome shotgun (WGS) entry which is preliminary data.</text>
</comment>
<dbReference type="PANTHER" id="PTHR10491:SF4">
    <property type="entry name" value="METHIONINE ADENOSYLTRANSFERASE 2 SUBUNIT BETA"/>
    <property type="match status" value="1"/>
</dbReference>
<evidence type="ECO:0000256" key="4">
    <source>
        <dbReference type="ARBA" id="ARBA00017099"/>
    </source>
</evidence>
<dbReference type="EC" id="1.1.1.133" evidence="3 6"/>
<dbReference type="Gene3D" id="3.20.20.80">
    <property type="entry name" value="Glycosidases"/>
    <property type="match status" value="1"/>
</dbReference>
<protein>
    <recommendedName>
        <fullName evidence="4 6">dTDP-4-dehydrorhamnose reductase</fullName>
        <ecNumber evidence="3 6">1.1.1.133</ecNumber>
    </recommendedName>
</protein>
<evidence type="ECO:0000256" key="5">
    <source>
        <dbReference type="ARBA" id="ARBA00048200"/>
    </source>
</evidence>
<comment type="function">
    <text evidence="6">Catalyzes the reduction of dTDP-6-deoxy-L-lyxo-4-hexulose to yield dTDP-L-rhamnose.</text>
</comment>
<gene>
    <name evidence="8" type="ORF">GCM10011613_00730</name>
</gene>
<dbReference type="SUPFAM" id="SSF51445">
    <property type="entry name" value="(Trans)glycosidases"/>
    <property type="match status" value="1"/>
</dbReference>
<dbReference type="InterPro" id="IPR005913">
    <property type="entry name" value="dTDP_dehydrorham_reduct"/>
</dbReference>
<accession>A0ABQ3AP06</accession>